<dbReference type="HOGENOM" id="CLU_051735_0_0_1"/>
<name>G0P2W7_CAEBE</name>
<reference evidence="3" key="1">
    <citation type="submission" date="2011-07" db="EMBL/GenBank/DDBJ databases">
        <authorList>
            <consortium name="Caenorhabditis brenneri Sequencing and Analysis Consortium"/>
            <person name="Wilson R.K."/>
        </authorList>
    </citation>
    <scope>NUCLEOTIDE SEQUENCE [LARGE SCALE GENOMIC DNA]</scope>
    <source>
        <strain evidence="3">PB2801</strain>
    </source>
</reference>
<dbReference type="PANTHER" id="PTHR34850">
    <property type="entry name" value="PROTEIN CBG21297"/>
    <property type="match status" value="1"/>
</dbReference>
<dbReference type="eggNOG" id="ENOG502TGXV">
    <property type="taxonomic scope" value="Eukaryota"/>
</dbReference>
<protein>
    <submittedName>
        <fullName evidence="2">Uncharacterized protein</fullName>
    </submittedName>
</protein>
<organism evidence="3">
    <name type="scientific">Caenorhabditis brenneri</name>
    <name type="common">Nematode worm</name>
    <dbReference type="NCBI Taxonomy" id="135651"/>
    <lineage>
        <taxon>Eukaryota</taxon>
        <taxon>Metazoa</taxon>
        <taxon>Ecdysozoa</taxon>
        <taxon>Nematoda</taxon>
        <taxon>Chromadorea</taxon>
        <taxon>Rhabditida</taxon>
        <taxon>Rhabditina</taxon>
        <taxon>Rhabditomorpha</taxon>
        <taxon>Rhabditoidea</taxon>
        <taxon>Rhabditidae</taxon>
        <taxon>Peloderinae</taxon>
        <taxon>Caenorhabditis</taxon>
    </lineage>
</organism>
<dbReference type="AlphaFoldDB" id="G0P2W7"/>
<dbReference type="STRING" id="135651.G0P2W7"/>
<feature type="region of interest" description="Disordered" evidence="1">
    <location>
        <begin position="230"/>
        <end position="270"/>
    </location>
</feature>
<keyword evidence="3" id="KW-1185">Reference proteome</keyword>
<gene>
    <name evidence="2" type="ORF">CAEBREN_28337</name>
</gene>
<dbReference type="InParanoid" id="G0P2W7"/>
<evidence type="ECO:0000256" key="1">
    <source>
        <dbReference type="SAM" id="MobiDB-lite"/>
    </source>
</evidence>
<dbReference type="FunCoup" id="G0P2W7">
    <property type="interactions" value="1704"/>
</dbReference>
<evidence type="ECO:0000313" key="2">
    <source>
        <dbReference type="EMBL" id="EGT43428.1"/>
    </source>
</evidence>
<dbReference type="PANTHER" id="PTHR34850:SF2">
    <property type="entry name" value="C2H2-TYPE DOMAIN-CONTAINING PROTEIN"/>
    <property type="match status" value="1"/>
</dbReference>
<evidence type="ECO:0000313" key="3">
    <source>
        <dbReference type="Proteomes" id="UP000008068"/>
    </source>
</evidence>
<dbReference type="EMBL" id="GL380032">
    <property type="protein sequence ID" value="EGT43428.1"/>
    <property type="molecule type" value="Genomic_DNA"/>
</dbReference>
<feature type="compositionally biased region" description="Polar residues" evidence="1">
    <location>
        <begin position="246"/>
        <end position="270"/>
    </location>
</feature>
<dbReference type="OrthoDB" id="5855987at2759"/>
<proteinExistence type="predicted"/>
<sequence>MDIKSNVRATGRPIGQASTLKRYGAKLANHKNYSRREFISTLSDCHQMLGIEMRTRVPEKLVNENGEEIEEPITKIDWQPLECPKCHRQSNNTQLLLTHLVSQHGKPCDKDWFQKFRTVSTDLNKVFEAGVAKQFENSRVKSQFKKLESKCEPNQIEFEDVCSKTDRNSEEFQALAKAFNLPSTCSHAEIMEKINEIRERHEEMNSVYNKNVKPNGQMMSKEERRLISSLTNDMVTPVSGKRKTTYKNPSESTTAKKGRLQSSQKTSSPA</sequence>
<accession>G0P2W7</accession>
<dbReference type="Proteomes" id="UP000008068">
    <property type="component" value="Unassembled WGS sequence"/>
</dbReference>